<keyword evidence="11" id="KW-1185">Reference proteome</keyword>
<evidence type="ECO:0000256" key="6">
    <source>
        <dbReference type="ARBA" id="ARBA00022692"/>
    </source>
</evidence>
<evidence type="ECO:0000256" key="1">
    <source>
        <dbReference type="ARBA" id="ARBA00004141"/>
    </source>
</evidence>
<evidence type="ECO:0000256" key="7">
    <source>
        <dbReference type="ARBA" id="ARBA00022989"/>
    </source>
</evidence>
<dbReference type="Pfam" id="PF13506">
    <property type="entry name" value="Glyco_transf_21"/>
    <property type="match status" value="1"/>
</dbReference>
<gene>
    <name evidence="10" type="ORF">E2F49_10520</name>
</gene>
<evidence type="ECO:0000256" key="9">
    <source>
        <dbReference type="SAM" id="Phobius"/>
    </source>
</evidence>
<dbReference type="GO" id="GO:0016020">
    <property type="term" value="C:membrane"/>
    <property type="evidence" value="ECO:0007669"/>
    <property type="project" value="UniProtKB-SubCell"/>
</dbReference>
<dbReference type="Gene3D" id="3.90.550.10">
    <property type="entry name" value="Spore Coat Polysaccharide Biosynthesis Protein SpsA, Chain A"/>
    <property type="match status" value="1"/>
</dbReference>
<dbReference type="OrthoDB" id="3766716at2"/>
<dbReference type="PANTHER" id="PTHR12726">
    <property type="entry name" value="CERAMIDE GLUCOSYLTRANSFERASE"/>
    <property type="match status" value="1"/>
</dbReference>
<evidence type="ECO:0000256" key="5">
    <source>
        <dbReference type="ARBA" id="ARBA00022679"/>
    </source>
</evidence>
<sequence length="392" mass="42273">MAAGAVGGLSVATWCAGAYAVLLAVRALCAWRELRRQQAAPVDHDAVRMRDVAVLQPILGGDPRLPDVLGATLAALPQAQFHWLVDTDDAAGRWAVARLRAAHPQVAIRVHENPPAPDGTNPKTFKLDRALPQVDAPVCLVLDDDATLSADALARLVSALDRADIATALPGYVAAGERLPGRLLAQFVNDNAALTYLAPLALAPPVSINGMCYALRTGRLRALGGFAPLLHALADDLAMADHVRAHGGRIAQTIAPVRVRTSVDDAAHYVRQMHRWMLFATLLLRRQPVSMRLTIGVLHGLPPLLLWAMGVGLVLQPDWGGLTSVAGVLMLRAGVPWMLQDALGAPAPQRPVLSVWSELLQPLHLLHACYVRTIRWRSRRYRVRADGGFRAV</sequence>
<evidence type="ECO:0000256" key="4">
    <source>
        <dbReference type="ARBA" id="ARBA00022676"/>
    </source>
</evidence>
<comment type="pathway">
    <text evidence="2">Lipid metabolism; sphingolipid metabolism.</text>
</comment>
<dbReference type="GO" id="GO:0006679">
    <property type="term" value="P:glucosylceramide biosynthetic process"/>
    <property type="evidence" value="ECO:0007669"/>
    <property type="project" value="TreeGrafter"/>
</dbReference>
<dbReference type="AlphaFoldDB" id="A0A4R5U939"/>
<keyword evidence="7 9" id="KW-1133">Transmembrane helix</keyword>
<protein>
    <submittedName>
        <fullName evidence="10">Ceramide glucosyltransferase</fullName>
    </submittedName>
</protein>
<accession>A0A4R5U939</accession>
<reference evidence="10 11" key="1">
    <citation type="submission" date="2019-03" db="EMBL/GenBank/DDBJ databases">
        <title>Luteimonas zhaokaii sp.nov., isolated from the rectal contents of Plateau pika in Yushu, Qinghai Province, China.</title>
        <authorList>
            <person name="Zhang G."/>
        </authorList>
    </citation>
    <scope>NUCLEOTIDE SEQUENCE [LARGE SCALE GENOMIC DNA]</scope>
    <source>
        <strain evidence="10 11">THG-MD21</strain>
    </source>
</reference>
<keyword evidence="5 10" id="KW-0808">Transferase</keyword>
<organism evidence="10 11">
    <name type="scientific">Luteimonas terrae</name>
    <dbReference type="NCBI Taxonomy" id="1530191"/>
    <lineage>
        <taxon>Bacteria</taxon>
        <taxon>Pseudomonadati</taxon>
        <taxon>Pseudomonadota</taxon>
        <taxon>Gammaproteobacteria</taxon>
        <taxon>Lysobacterales</taxon>
        <taxon>Lysobacteraceae</taxon>
        <taxon>Luteimonas</taxon>
    </lineage>
</organism>
<dbReference type="EMBL" id="SMTG01000004">
    <property type="protein sequence ID" value="TDK30772.1"/>
    <property type="molecule type" value="Genomic_DNA"/>
</dbReference>
<name>A0A4R5U939_9GAMM</name>
<feature type="transmembrane region" description="Helical" evidence="9">
    <location>
        <begin position="293"/>
        <end position="315"/>
    </location>
</feature>
<dbReference type="Proteomes" id="UP000295543">
    <property type="component" value="Unassembled WGS sequence"/>
</dbReference>
<dbReference type="PANTHER" id="PTHR12726:SF0">
    <property type="entry name" value="CERAMIDE GLUCOSYLTRANSFERASE"/>
    <property type="match status" value="1"/>
</dbReference>
<dbReference type="InterPro" id="IPR025993">
    <property type="entry name" value="Ceramide_glucosylTrfase"/>
</dbReference>
<keyword evidence="6 9" id="KW-0812">Transmembrane</keyword>
<evidence type="ECO:0000313" key="11">
    <source>
        <dbReference type="Proteomes" id="UP000295543"/>
    </source>
</evidence>
<comment type="subcellular location">
    <subcellularLocation>
        <location evidence="1">Membrane</location>
        <topology evidence="1">Multi-pass membrane protein</topology>
    </subcellularLocation>
</comment>
<feature type="transmembrane region" description="Helical" evidence="9">
    <location>
        <begin position="6"/>
        <end position="29"/>
    </location>
</feature>
<dbReference type="InterPro" id="IPR029044">
    <property type="entry name" value="Nucleotide-diphossugar_trans"/>
</dbReference>
<proteinExistence type="predicted"/>
<comment type="caution">
    <text evidence="10">The sequence shown here is derived from an EMBL/GenBank/DDBJ whole genome shotgun (WGS) entry which is preliminary data.</text>
</comment>
<evidence type="ECO:0000256" key="8">
    <source>
        <dbReference type="ARBA" id="ARBA00023136"/>
    </source>
</evidence>
<dbReference type="SUPFAM" id="SSF53448">
    <property type="entry name" value="Nucleotide-diphospho-sugar transferases"/>
    <property type="match status" value="1"/>
</dbReference>
<evidence type="ECO:0000256" key="2">
    <source>
        <dbReference type="ARBA" id="ARBA00004760"/>
    </source>
</evidence>
<comment type="pathway">
    <text evidence="3">Sphingolipid metabolism.</text>
</comment>
<evidence type="ECO:0000313" key="10">
    <source>
        <dbReference type="EMBL" id="TDK30772.1"/>
    </source>
</evidence>
<keyword evidence="8 9" id="KW-0472">Membrane</keyword>
<dbReference type="GO" id="GO:0008120">
    <property type="term" value="F:ceramide glucosyltransferase activity"/>
    <property type="evidence" value="ECO:0007669"/>
    <property type="project" value="TreeGrafter"/>
</dbReference>
<evidence type="ECO:0000256" key="3">
    <source>
        <dbReference type="ARBA" id="ARBA00004991"/>
    </source>
</evidence>
<keyword evidence="4" id="KW-0328">Glycosyltransferase</keyword>